<dbReference type="InterPro" id="IPR017937">
    <property type="entry name" value="Thioredoxin_CS"/>
</dbReference>
<sequence length="129" mass="13899">GAEGEVCEGAEHGLVKELNCAHWEIGVEDQEGYFDAPRITTRSDSNLDILVLSSLDQHETNALTNYASEAGGMGTELNLQLAAAGAKLVVLDFYADWCGPCKMIAPILEVYSFQGANIGSLKSTIEKYK</sequence>
<organism evidence="3 4">
    <name type="scientific">Timema podura</name>
    <name type="common">Walking stick</name>
    <dbReference type="NCBI Taxonomy" id="61482"/>
    <lineage>
        <taxon>Eukaryota</taxon>
        <taxon>Metazoa</taxon>
        <taxon>Ecdysozoa</taxon>
        <taxon>Arthropoda</taxon>
        <taxon>Hexapoda</taxon>
        <taxon>Insecta</taxon>
        <taxon>Pterygota</taxon>
        <taxon>Neoptera</taxon>
        <taxon>Polyneoptera</taxon>
        <taxon>Phasmatodea</taxon>
        <taxon>Timematodea</taxon>
        <taxon>Timematoidea</taxon>
        <taxon>Timematidae</taxon>
        <taxon>Timema</taxon>
    </lineage>
</organism>
<dbReference type="PANTHER" id="PTHR46115">
    <property type="entry name" value="THIOREDOXIN-LIKE PROTEIN 1"/>
    <property type="match status" value="1"/>
</dbReference>
<gene>
    <name evidence="3" type="ORF">TPAB3V08_LOCUS1527</name>
</gene>
<keyword evidence="4" id="KW-1185">Reference proteome</keyword>
<accession>A0ABN7NNQ9</accession>
<reference evidence="3" key="1">
    <citation type="submission" date="2021-03" db="EMBL/GenBank/DDBJ databases">
        <authorList>
            <person name="Tran Van P."/>
        </authorList>
    </citation>
    <scope>NUCLEOTIDE SEQUENCE</scope>
</reference>
<dbReference type="CDD" id="cd02947">
    <property type="entry name" value="TRX_family"/>
    <property type="match status" value="1"/>
</dbReference>
<protein>
    <recommendedName>
        <fullName evidence="2">Thioredoxin domain-containing protein</fullName>
    </recommendedName>
</protein>
<evidence type="ECO:0000313" key="3">
    <source>
        <dbReference type="EMBL" id="CAG2054505.1"/>
    </source>
</evidence>
<evidence type="ECO:0000256" key="1">
    <source>
        <dbReference type="ARBA" id="ARBA00023157"/>
    </source>
</evidence>
<dbReference type="PROSITE" id="PS00194">
    <property type="entry name" value="THIOREDOXIN_1"/>
    <property type="match status" value="1"/>
</dbReference>
<dbReference type="InterPro" id="IPR013766">
    <property type="entry name" value="Thioredoxin_domain"/>
</dbReference>
<dbReference type="Pfam" id="PF00085">
    <property type="entry name" value="Thioredoxin"/>
    <property type="match status" value="1"/>
</dbReference>
<dbReference type="Proteomes" id="UP001153148">
    <property type="component" value="Unassembled WGS sequence"/>
</dbReference>
<keyword evidence="1" id="KW-1015">Disulfide bond</keyword>
<comment type="caution">
    <text evidence="3">The sequence shown here is derived from an EMBL/GenBank/DDBJ whole genome shotgun (WGS) entry which is preliminary data.</text>
</comment>
<feature type="non-terminal residue" evidence="3">
    <location>
        <position position="1"/>
    </location>
</feature>
<dbReference type="Gene3D" id="3.40.30.10">
    <property type="entry name" value="Glutaredoxin"/>
    <property type="match status" value="1"/>
</dbReference>
<evidence type="ECO:0000259" key="2">
    <source>
        <dbReference type="Pfam" id="PF00085"/>
    </source>
</evidence>
<proteinExistence type="predicted"/>
<dbReference type="InterPro" id="IPR036249">
    <property type="entry name" value="Thioredoxin-like_sf"/>
</dbReference>
<feature type="domain" description="Thioredoxin" evidence="2">
    <location>
        <begin position="85"/>
        <end position="110"/>
    </location>
</feature>
<dbReference type="SUPFAM" id="SSF52833">
    <property type="entry name" value="Thioredoxin-like"/>
    <property type="match status" value="1"/>
</dbReference>
<evidence type="ECO:0000313" key="4">
    <source>
        <dbReference type="Proteomes" id="UP001153148"/>
    </source>
</evidence>
<name>A0ABN7NNQ9_TIMPD</name>
<dbReference type="EMBL" id="CAJPIN010001391">
    <property type="protein sequence ID" value="CAG2054505.1"/>
    <property type="molecule type" value="Genomic_DNA"/>
</dbReference>